<proteinExistence type="predicted"/>
<gene>
    <name evidence="1" type="ORF">PARMNEM_LOCUS13443</name>
</gene>
<protein>
    <submittedName>
        <fullName evidence="1">Uncharacterized protein</fullName>
    </submittedName>
</protein>
<evidence type="ECO:0000313" key="1">
    <source>
        <dbReference type="EMBL" id="CAK1593692.1"/>
    </source>
</evidence>
<organism evidence="1 2">
    <name type="scientific">Parnassius mnemosyne</name>
    <name type="common">clouded apollo</name>
    <dbReference type="NCBI Taxonomy" id="213953"/>
    <lineage>
        <taxon>Eukaryota</taxon>
        <taxon>Metazoa</taxon>
        <taxon>Ecdysozoa</taxon>
        <taxon>Arthropoda</taxon>
        <taxon>Hexapoda</taxon>
        <taxon>Insecta</taxon>
        <taxon>Pterygota</taxon>
        <taxon>Neoptera</taxon>
        <taxon>Endopterygota</taxon>
        <taxon>Lepidoptera</taxon>
        <taxon>Glossata</taxon>
        <taxon>Ditrysia</taxon>
        <taxon>Papilionoidea</taxon>
        <taxon>Papilionidae</taxon>
        <taxon>Parnassiinae</taxon>
        <taxon>Parnassini</taxon>
        <taxon>Parnassius</taxon>
        <taxon>Driopa</taxon>
    </lineage>
</organism>
<keyword evidence="2" id="KW-1185">Reference proteome</keyword>
<sequence>MTCKVISFVKKTIKEEARLQIIENETPINLPVLISEVLLVALTMTVKTERSYLDEEPQPIPPLKLEVPILHMAIIDTRGTHRSQPERGDAGDSVNIIDSTLLSVTSILDDDLESIFNARSDVGTIDGERTVDVRSRFLWNVQEEEVGDLENR</sequence>
<accession>A0AAV1LI10</accession>
<reference evidence="1 2" key="1">
    <citation type="submission" date="2023-11" db="EMBL/GenBank/DDBJ databases">
        <authorList>
            <person name="Hedman E."/>
            <person name="Englund M."/>
            <person name="Stromberg M."/>
            <person name="Nyberg Akerstrom W."/>
            <person name="Nylinder S."/>
            <person name="Jareborg N."/>
            <person name="Kallberg Y."/>
            <person name="Kronander E."/>
        </authorList>
    </citation>
    <scope>NUCLEOTIDE SEQUENCE [LARGE SCALE GENOMIC DNA]</scope>
</reference>
<dbReference type="Proteomes" id="UP001314205">
    <property type="component" value="Unassembled WGS sequence"/>
</dbReference>
<dbReference type="EMBL" id="CAVLGL010000089">
    <property type="protein sequence ID" value="CAK1593692.1"/>
    <property type="molecule type" value="Genomic_DNA"/>
</dbReference>
<name>A0AAV1LI10_9NEOP</name>
<evidence type="ECO:0000313" key="2">
    <source>
        <dbReference type="Proteomes" id="UP001314205"/>
    </source>
</evidence>
<dbReference type="AlphaFoldDB" id="A0AAV1LI10"/>
<comment type="caution">
    <text evidence="1">The sequence shown here is derived from an EMBL/GenBank/DDBJ whole genome shotgun (WGS) entry which is preliminary data.</text>
</comment>